<dbReference type="Pfam" id="PF01488">
    <property type="entry name" value="Shikimate_DH"/>
    <property type="match status" value="1"/>
</dbReference>
<gene>
    <name evidence="3" type="ORF">HAV22_29405</name>
</gene>
<sequence length="366" mass="38403">MSDRNVLDVAFIGHPSSFSHIVRLIEDMDGPEAARRVTRNEKSFTAFLDWMPSNVTHHRPVIQLNGVSIRAAMIVCWFLPQIIDHRHKLKLAVSKVLQGVDIAASMGAQVASLGGFTSILAGRRRFEAAETSGITLTAGNALTAALAVSRLRTELEARKRPLEDETVAIIGASGDVGGTAAALLNSEPRKLLLVARDQERLERTRTSLGHPNSACVSIAEAVAQATSILVATSATEPIISADDVAPGTLIFDLGYPPTATSAAAGSKAYIMRAGLAAFPAPIPIGAYSRLAQPNHLFGCSTESVVLAARPDLRHLARGQGQAGKTEALALLDAALALGIRPAVEAPPAIVTQAATSVVPQLDPSFG</sequence>
<dbReference type="Proteomes" id="UP000716322">
    <property type="component" value="Unassembled WGS sequence"/>
</dbReference>
<evidence type="ECO:0000313" key="4">
    <source>
        <dbReference type="Proteomes" id="UP000716322"/>
    </source>
</evidence>
<evidence type="ECO:0000256" key="1">
    <source>
        <dbReference type="ARBA" id="ARBA00022857"/>
    </source>
</evidence>
<dbReference type="Gene3D" id="3.40.50.720">
    <property type="entry name" value="NAD(P)-binding Rossmann-like Domain"/>
    <property type="match status" value="1"/>
</dbReference>
<comment type="caution">
    <text evidence="3">The sequence shown here is derived from an EMBL/GenBank/DDBJ whole genome shotgun (WGS) entry which is preliminary data.</text>
</comment>
<dbReference type="InterPro" id="IPR006151">
    <property type="entry name" value="Shikm_DH/Glu-tRNA_Rdtase"/>
</dbReference>
<name>A0ABX0PK93_9BURK</name>
<proteinExistence type="predicted"/>
<dbReference type="RefSeq" id="WP_166864935.1">
    <property type="nucleotide sequence ID" value="NZ_JAAQOM010000027.1"/>
</dbReference>
<evidence type="ECO:0000259" key="2">
    <source>
        <dbReference type="Pfam" id="PF01488"/>
    </source>
</evidence>
<dbReference type="SUPFAM" id="SSF51735">
    <property type="entry name" value="NAD(P)-binding Rossmann-fold domains"/>
    <property type="match status" value="1"/>
</dbReference>
<keyword evidence="1" id="KW-0521">NADP</keyword>
<feature type="domain" description="Quinate/shikimate 5-dehydrogenase/glutamyl-tRNA reductase" evidence="2">
    <location>
        <begin position="161"/>
        <end position="258"/>
    </location>
</feature>
<dbReference type="InterPro" id="IPR036291">
    <property type="entry name" value="NAD(P)-bd_dom_sf"/>
</dbReference>
<reference evidence="3 4" key="1">
    <citation type="submission" date="2020-03" db="EMBL/GenBank/DDBJ databases">
        <title>Genome sequence of strain Massilia sp. TW-1.</title>
        <authorList>
            <person name="Chaudhary D.K."/>
        </authorList>
    </citation>
    <scope>NUCLEOTIDE SEQUENCE [LARGE SCALE GENOMIC DNA]</scope>
    <source>
        <strain evidence="3 4">TW-1</strain>
    </source>
</reference>
<accession>A0ABX0PK93</accession>
<keyword evidence="4" id="KW-1185">Reference proteome</keyword>
<protein>
    <recommendedName>
        <fullName evidence="2">Quinate/shikimate 5-dehydrogenase/glutamyl-tRNA reductase domain-containing protein</fullName>
    </recommendedName>
</protein>
<organism evidence="3 4">
    <name type="scientific">Telluria antibiotica</name>
    <dbReference type="NCBI Taxonomy" id="2717319"/>
    <lineage>
        <taxon>Bacteria</taxon>
        <taxon>Pseudomonadati</taxon>
        <taxon>Pseudomonadota</taxon>
        <taxon>Betaproteobacteria</taxon>
        <taxon>Burkholderiales</taxon>
        <taxon>Oxalobacteraceae</taxon>
        <taxon>Telluria group</taxon>
        <taxon>Telluria</taxon>
    </lineage>
</organism>
<dbReference type="EMBL" id="JAAQOM010000027">
    <property type="protein sequence ID" value="NIA57751.1"/>
    <property type="molecule type" value="Genomic_DNA"/>
</dbReference>
<evidence type="ECO:0000313" key="3">
    <source>
        <dbReference type="EMBL" id="NIA57751.1"/>
    </source>
</evidence>